<feature type="domain" description="ORC6 second cyclin-like" evidence="13">
    <location>
        <begin position="108"/>
        <end position="192"/>
    </location>
</feature>
<dbReference type="GO" id="GO:0005634">
    <property type="term" value="C:nucleus"/>
    <property type="evidence" value="ECO:0007669"/>
    <property type="project" value="UniProtKB-SubCell"/>
</dbReference>
<dbReference type="InterPro" id="IPR008721">
    <property type="entry name" value="ORC6_cyclin_first"/>
</dbReference>
<organism evidence="14 15">
    <name type="scientific">Sinanodonta woodiana</name>
    <name type="common">Chinese pond mussel</name>
    <name type="synonym">Anodonta woodiana</name>
    <dbReference type="NCBI Taxonomy" id="1069815"/>
    <lineage>
        <taxon>Eukaryota</taxon>
        <taxon>Metazoa</taxon>
        <taxon>Spiralia</taxon>
        <taxon>Lophotrochozoa</taxon>
        <taxon>Mollusca</taxon>
        <taxon>Bivalvia</taxon>
        <taxon>Autobranchia</taxon>
        <taxon>Heteroconchia</taxon>
        <taxon>Palaeoheterodonta</taxon>
        <taxon>Unionida</taxon>
        <taxon>Unionoidea</taxon>
        <taxon>Unionidae</taxon>
        <taxon>Unioninae</taxon>
        <taxon>Sinanodonta</taxon>
    </lineage>
</organism>
<keyword evidence="15" id="KW-1185">Reference proteome</keyword>
<keyword evidence="11" id="KW-0732">Signal</keyword>
<evidence type="ECO:0000313" key="14">
    <source>
        <dbReference type="EMBL" id="KAL3860252.1"/>
    </source>
</evidence>
<evidence type="ECO:0000256" key="1">
    <source>
        <dbReference type="ARBA" id="ARBA00004123"/>
    </source>
</evidence>
<dbReference type="PANTHER" id="PTHR13394">
    <property type="entry name" value="ORIGIN RECOGNITION COMPLEX SUBUNIT 6"/>
    <property type="match status" value="1"/>
</dbReference>
<dbReference type="Gene3D" id="1.10.472.10">
    <property type="entry name" value="Cyclin-like"/>
    <property type="match status" value="1"/>
</dbReference>
<evidence type="ECO:0000256" key="8">
    <source>
        <dbReference type="ARBA" id="ARBA00023242"/>
    </source>
</evidence>
<dbReference type="AlphaFoldDB" id="A0ABD3VF84"/>
<dbReference type="EMBL" id="JBJQND010000012">
    <property type="protein sequence ID" value="KAL3860252.1"/>
    <property type="molecule type" value="Genomic_DNA"/>
</dbReference>
<evidence type="ECO:0000256" key="5">
    <source>
        <dbReference type="ARBA" id="ARBA00022705"/>
    </source>
</evidence>
<proteinExistence type="inferred from homology"/>
<sequence>MLTRQMFFVVKMVWSFLITLGKLSQRQLLLKAEEYSHLLDIRASSTSLSALKLTGSSKIVLSLDLAASTCSHAVDKANVVRLSGLQKKLYCSALKAVENLLDLQEKTSIKELAVQFGCTGAITLAQEALHSYEEDYNSKACQEMDFTTLLFQGAALCAACRNLKLKMDRIKLVQKIGVKKTIFDRLVADLERHVIKVLESKKIVTKKRSRTLLDEVEKQLQESLEPNPKAQKIDETTKKVNYAEWKKRILESAAQAKNASEKS</sequence>
<dbReference type="CDD" id="cd16075">
    <property type="entry name" value="ORC6_CTD"/>
    <property type="match status" value="1"/>
</dbReference>
<keyword evidence="6" id="KW-0832">Ubl conjugation</keyword>
<dbReference type="CDD" id="cd11583">
    <property type="entry name" value="Orc6_mid"/>
    <property type="match status" value="1"/>
</dbReference>
<dbReference type="InterPro" id="IPR020529">
    <property type="entry name" value="ORC6_met/pln"/>
</dbReference>
<evidence type="ECO:0000256" key="3">
    <source>
        <dbReference type="ARBA" id="ARBA00022499"/>
    </source>
</evidence>
<keyword evidence="5" id="KW-0235">DNA replication</keyword>
<comment type="subunit">
    <text evidence="9">Component of ORC, a complex composed of at least 6 subunits: ORC1, ORC2, ORC3, ORC4, ORC5 and ORC6. ORC is regulated in a cell-cycle dependent manner. It is sequentially assembled at the exit from anaphase of mitosis and disassembled as cells enter S phase. Interacts with DBF4.</text>
</comment>
<feature type="chain" id="PRO_5044888618" description="Origin recognition complex subunit 6" evidence="11">
    <location>
        <begin position="22"/>
        <end position="263"/>
    </location>
</feature>
<evidence type="ECO:0000259" key="12">
    <source>
        <dbReference type="Pfam" id="PF05460"/>
    </source>
</evidence>
<evidence type="ECO:0000259" key="13">
    <source>
        <dbReference type="Pfam" id="PF21913"/>
    </source>
</evidence>
<evidence type="ECO:0000256" key="11">
    <source>
        <dbReference type="SAM" id="SignalP"/>
    </source>
</evidence>
<dbReference type="Pfam" id="PF05460">
    <property type="entry name" value="ORC6"/>
    <property type="match status" value="1"/>
</dbReference>
<comment type="caution">
    <text evidence="14">The sequence shown here is derived from an EMBL/GenBank/DDBJ whole genome shotgun (WGS) entry which is preliminary data.</text>
</comment>
<dbReference type="PANTHER" id="PTHR13394:SF0">
    <property type="entry name" value="ORIGIN RECOGNITION COMPLEX SUBUNIT 6"/>
    <property type="match status" value="1"/>
</dbReference>
<keyword evidence="3" id="KW-1017">Isopeptide bond</keyword>
<accession>A0ABD3VF84</accession>
<gene>
    <name evidence="14" type="ORF">ACJMK2_010401</name>
</gene>
<evidence type="ECO:0000256" key="10">
    <source>
        <dbReference type="ARBA" id="ARBA00069654"/>
    </source>
</evidence>
<keyword evidence="8" id="KW-0539">Nucleus</keyword>
<evidence type="ECO:0000256" key="6">
    <source>
        <dbReference type="ARBA" id="ARBA00022843"/>
    </source>
</evidence>
<comment type="similarity">
    <text evidence="2">Belongs to the ORC6 family.</text>
</comment>
<name>A0ABD3VF84_SINWO</name>
<protein>
    <recommendedName>
        <fullName evidence="10">Origin recognition complex subunit 6</fullName>
    </recommendedName>
</protein>
<comment type="subcellular location">
    <subcellularLocation>
        <location evidence="1">Nucleus</location>
    </subcellularLocation>
</comment>
<dbReference type="GO" id="GO:0006260">
    <property type="term" value="P:DNA replication"/>
    <property type="evidence" value="ECO:0007669"/>
    <property type="project" value="UniProtKB-KW"/>
</dbReference>
<evidence type="ECO:0000256" key="4">
    <source>
        <dbReference type="ARBA" id="ARBA00022553"/>
    </source>
</evidence>
<dbReference type="GO" id="GO:0003677">
    <property type="term" value="F:DNA binding"/>
    <property type="evidence" value="ECO:0007669"/>
    <property type="project" value="UniProtKB-KW"/>
</dbReference>
<evidence type="ECO:0000256" key="7">
    <source>
        <dbReference type="ARBA" id="ARBA00023125"/>
    </source>
</evidence>
<reference evidence="14 15" key="1">
    <citation type="submission" date="2024-11" db="EMBL/GenBank/DDBJ databases">
        <title>Chromosome-level genome assembly of the freshwater bivalve Anodonta woodiana.</title>
        <authorList>
            <person name="Chen X."/>
        </authorList>
    </citation>
    <scope>NUCLEOTIDE SEQUENCE [LARGE SCALE GENOMIC DNA]</scope>
    <source>
        <strain evidence="14">MN2024</strain>
        <tissue evidence="14">Gills</tissue>
    </source>
</reference>
<feature type="signal peptide" evidence="11">
    <location>
        <begin position="1"/>
        <end position="21"/>
    </location>
</feature>
<keyword evidence="4" id="KW-0597">Phosphoprotein</keyword>
<dbReference type="FunFam" id="1.10.472.10:FF:000054">
    <property type="entry name" value="origin recognition complex subunit 6"/>
    <property type="match status" value="1"/>
</dbReference>
<evidence type="ECO:0000313" key="15">
    <source>
        <dbReference type="Proteomes" id="UP001634394"/>
    </source>
</evidence>
<dbReference type="Proteomes" id="UP001634394">
    <property type="component" value="Unassembled WGS sequence"/>
</dbReference>
<feature type="domain" description="ORC6 first cyclin-like" evidence="12">
    <location>
        <begin position="19"/>
        <end position="104"/>
    </location>
</feature>
<evidence type="ECO:0000256" key="9">
    <source>
        <dbReference type="ARBA" id="ARBA00062917"/>
    </source>
</evidence>
<keyword evidence="7" id="KW-0238">DNA-binding</keyword>
<evidence type="ECO:0000256" key="2">
    <source>
        <dbReference type="ARBA" id="ARBA00010840"/>
    </source>
</evidence>
<dbReference type="InterPro" id="IPR054113">
    <property type="entry name" value="ORC6_cyclin-like_2nd"/>
</dbReference>
<dbReference type="Pfam" id="PF21913">
    <property type="entry name" value="ORC6_2nd"/>
    <property type="match status" value="1"/>
</dbReference>